<dbReference type="OrthoDB" id="10449878at2759"/>
<keyword evidence="2" id="KW-1185">Reference proteome</keyword>
<accession>A0A2J6S4H0</accession>
<dbReference type="AlphaFoldDB" id="A0A2J6S4H0"/>
<gene>
    <name evidence="1" type="ORF">L207DRAFT_562789</name>
</gene>
<dbReference type="EMBL" id="KZ613940">
    <property type="protein sequence ID" value="PMD45673.1"/>
    <property type="molecule type" value="Genomic_DNA"/>
</dbReference>
<protein>
    <submittedName>
        <fullName evidence="1">Uncharacterized protein</fullName>
    </submittedName>
</protein>
<organism evidence="1 2">
    <name type="scientific">Hyaloscypha variabilis (strain UAMH 11265 / GT02V1 / F)</name>
    <name type="common">Meliniomyces variabilis</name>
    <dbReference type="NCBI Taxonomy" id="1149755"/>
    <lineage>
        <taxon>Eukaryota</taxon>
        <taxon>Fungi</taxon>
        <taxon>Dikarya</taxon>
        <taxon>Ascomycota</taxon>
        <taxon>Pezizomycotina</taxon>
        <taxon>Leotiomycetes</taxon>
        <taxon>Helotiales</taxon>
        <taxon>Hyaloscyphaceae</taxon>
        <taxon>Hyaloscypha</taxon>
        <taxon>Hyaloscypha variabilis</taxon>
    </lineage>
</organism>
<dbReference type="Proteomes" id="UP000235786">
    <property type="component" value="Unassembled WGS sequence"/>
</dbReference>
<proteinExistence type="predicted"/>
<evidence type="ECO:0000313" key="2">
    <source>
        <dbReference type="Proteomes" id="UP000235786"/>
    </source>
</evidence>
<evidence type="ECO:0000313" key="1">
    <source>
        <dbReference type="EMBL" id="PMD45673.1"/>
    </source>
</evidence>
<reference evidence="1 2" key="1">
    <citation type="submission" date="2016-04" db="EMBL/GenBank/DDBJ databases">
        <title>A degradative enzymes factory behind the ericoid mycorrhizal symbiosis.</title>
        <authorList>
            <consortium name="DOE Joint Genome Institute"/>
            <person name="Martino E."/>
            <person name="Morin E."/>
            <person name="Grelet G."/>
            <person name="Kuo A."/>
            <person name="Kohler A."/>
            <person name="Daghino S."/>
            <person name="Barry K."/>
            <person name="Choi C."/>
            <person name="Cichocki N."/>
            <person name="Clum A."/>
            <person name="Copeland A."/>
            <person name="Hainaut M."/>
            <person name="Haridas S."/>
            <person name="Labutti K."/>
            <person name="Lindquist E."/>
            <person name="Lipzen A."/>
            <person name="Khouja H.-R."/>
            <person name="Murat C."/>
            <person name="Ohm R."/>
            <person name="Olson A."/>
            <person name="Spatafora J."/>
            <person name="Veneault-Fourrey C."/>
            <person name="Henrissat B."/>
            <person name="Grigoriev I."/>
            <person name="Martin F."/>
            <person name="Perotto S."/>
        </authorList>
    </citation>
    <scope>NUCLEOTIDE SEQUENCE [LARGE SCALE GENOMIC DNA]</scope>
    <source>
        <strain evidence="1 2">F</strain>
    </source>
</reference>
<name>A0A2J6S4H0_HYAVF</name>
<sequence>MLPIPTIMHDLSTQHLAASQRSEIHVLPSTPEFTHIIRNCGWFVAFGASALPPSSSPSNTFFTLAHISNSVGCLQLPYPFDCGVAWQKVDEFRQELVCPTTRQIFGVQVWADPALLGAQVLVGEAVSGQVGGGGGEGSFLCGKGFYGRPFSR</sequence>